<dbReference type="RefSeq" id="WP_073599754.1">
    <property type="nucleotide sequence ID" value="NZ_MRCB01000012.1"/>
</dbReference>
<dbReference type="OrthoDB" id="555330at2"/>
<evidence type="ECO:0000259" key="3">
    <source>
        <dbReference type="PROSITE" id="PS52029"/>
    </source>
</evidence>
<dbReference type="InterPro" id="IPR005490">
    <property type="entry name" value="LD_TPept_cat_dom"/>
</dbReference>
<comment type="pathway">
    <text evidence="1">Cell wall biogenesis; peptidoglycan biosynthesis.</text>
</comment>
<dbReference type="STRING" id="1921803.NIES593_11735"/>
<comment type="caution">
    <text evidence="4">The sequence shown here is derived from an EMBL/GenBank/DDBJ whole genome shotgun (WGS) entry which is preliminary data.</text>
</comment>
<sequence length="224" mass="24562">MLFEFVLASFSCVTFSACNSQANLLKTPQVTEVESTNFLEIPTENLTPKKLNSKKSTFASTSDSSFEKGDESKNSIALSSQGSYMTLTPTGLTNTLGNPLYELRLYANGQLRGTYTTVSGRAYTQNRNRHQAGTEAPLPDGIYKVAKTSVAGTIAEAGDRFLAIQPLFRTGRSALGIHYDPSFEKNNGEDGTSGCIALTNRRDLDLVLNYVRTYQPQYLEVNIQ</sequence>
<dbReference type="Proteomes" id="UP000186868">
    <property type="component" value="Unassembled WGS sequence"/>
</dbReference>
<reference evidence="4 5" key="1">
    <citation type="submission" date="2016-11" db="EMBL/GenBank/DDBJ databases">
        <title>Draft Genome Sequences of Nine Cyanobacterial Strains from Diverse Habitats.</title>
        <authorList>
            <person name="Zhu T."/>
            <person name="Hou S."/>
            <person name="Lu X."/>
            <person name="Hess W.R."/>
        </authorList>
    </citation>
    <scope>NUCLEOTIDE SEQUENCE [LARGE SCALE GENOMIC DNA]</scope>
    <source>
        <strain evidence="4 5">NIES-593</strain>
    </source>
</reference>
<feature type="active site" description="Nucleophile" evidence="1">
    <location>
        <position position="195"/>
    </location>
</feature>
<dbReference type="GO" id="GO:0008360">
    <property type="term" value="P:regulation of cell shape"/>
    <property type="evidence" value="ECO:0007669"/>
    <property type="project" value="UniProtKB-UniRule"/>
</dbReference>
<name>A0A1U7HGT5_9CYAN</name>
<dbReference type="GO" id="GO:0071555">
    <property type="term" value="P:cell wall organization"/>
    <property type="evidence" value="ECO:0007669"/>
    <property type="project" value="UniProtKB-UniRule"/>
</dbReference>
<dbReference type="Pfam" id="PF03734">
    <property type="entry name" value="YkuD"/>
    <property type="match status" value="1"/>
</dbReference>
<evidence type="ECO:0000256" key="2">
    <source>
        <dbReference type="SAM" id="MobiDB-lite"/>
    </source>
</evidence>
<feature type="compositionally biased region" description="Polar residues" evidence="2">
    <location>
        <begin position="54"/>
        <end position="64"/>
    </location>
</feature>
<dbReference type="EMBL" id="MRCB01000012">
    <property type="protein sequence ID" value="OKH22787.1"/>
    <property type="molecule type" value="Genomic_DNA"/>
</dbReference>
<dbReference type="GO" id="GO:0009252">
    <property type="term" value="P:peptidoglycan biosynthetic process"/>
    <property type="evidence" value="ECO:0007669"/>
    <property type="project" value="UniProtKB-KW"/>
</dbReference>
<protein>
    <recommendedName>
        <fullName evidence="3">L,D-TPase catalytic domain-containing protein</fullName>
    </recommendedName>
</protein>
<keyword evidence="5" id="KW-1185">Reference proteome</keyword>
<proteinExistence type="predicted"/>
<evidence type="ECO:0000313" key="4">
    <source>
        <dbReference type="EMBL" id="OKH22787.1"/>
    </source>
</evidence>
<gene>
    <name evidence="4" type="ORF">NIES593_11735</name>
</gene>
<keyword evidence="1" id="KW-0573">Peptidoglycan synthesis</keyword>
<feature type="region of interest" description="Disordered" evidence="2">
    <location>
        <begin position="50"/>
        <end position="73"/>
    </location>
</feature>
<evidence type="ECO:0000256" key="1">
    <source>
        <dbReference type="PROSITE-ProRule" id="PRU01373"/>
    </source>
</evidence>
<dbReference type="AlphaFoldDB" id="A0A1U7HGT5"/>
<dbReference type="PROSITE" id="PS52029">
    <property type="entry name" value="LD_TPASE"/>
    <property type="match status" value="1"/>
</dbReference>
<accession>A0A1U7HGT5</accession>
<dbReference type="GO" id="GO:0016740">
    <property type="term" value="F:transferase activity"/>
    <property type="evidence" value="ECO:0007669"/>
    <property type="project" value="InterPro"/>
</dbReference>
<dbReference type="CDD" id="cd16913">
    <property type="entry name" value="YkuD_like"/>
    <property type="match status" value="1"/>
</dbReference>
<feature type="active site" description="Proton donor/acceptor" evidence="1">
    <location>
        <position position="178"/>
    </location>
</feature>
<keyword evidence="1" id="KW-0961">Cell wall biogenesis/degradation</keyword>
<organism evidence="4 5">
    <name type="scientific">Hydrococcus rivularis NIES-593</name>
    <dbReference type="NCBI Taxonomy" id="1921803"/>
    <lineage>
        <taxon>Bacteria</taxon>
        <taxon>Bacillati</taxon>
        <taxon>Cyanobacteriota</taxon>
        <taxon>Cyanophyceae</taxon>
        <taxon>Pleurocapsales</taxon>
        <taxon>Hydrococcaceae</taxon>
        <taxon>Hydrococcus</taxon>
    </lineage>
</organism>
<feature type="domain" description="L,D-TPase catalytic" evidence="3">
    <location>
        <begin position="92"/>
        <end position="224"/>
    </location>
</feature>
<evidence type="ECO:0000313" key="5">
    <source>
        <dbReference type="Proteomes" id="UP000186868"/>
    </source>
</evidence>
<keyword evidence="1" id="KW-0133">Cell shape</keyword>